<dbReference type="GeneID" id="92097698"/>
<organism evidence="2 3">
    <name type="scientific">Apiospora phragmitis</name>
    <dbReference type="NCBI Taxonomy" id="2905665"/>
    <lineage>
        <taxon>Eukaryota</taxon>
        <taxon>Fungi</taxon>
        <taxon>Dikarya</taxon>
        <taxon>Ascomycota</taxon>
        <taxon>Pezizomycotina</taxon>
        <taxon>Sordariomycetes</taxon>
        <taxon>Xylariomycetidae</taxon>
        <taxon>Amphisphaeriales</taxon>
        <taxon>Apiosporaceae</taxon>
        <taxon>Apiospora</taxon>
    </lineage>
</organism>
<proteinExistence type="predicted"/>
<dbReference type="EMBL" id="JAQQWL010000013">
    <property type="protein sequence ID" value="KAK8042743.1"/>
    <property type="molecule type" value="Genomic_DNA"/>
</dbReference>
<dbReference type="PANTHER" id="PTHR38788:SF3">
    <property type="entry name" value="CLR5 DOMAIN-CONTAINING PROTEIN"/>
    <property type="match status" value="1"/>
</dbReference>
<evidence type="ECO:0000259" key="1">
    <source>
        <dbReference type="Pfam" id="PF14420"/>
    </source>
</evidence>
<reference evidence="2 3" key="1">
    <citation type="submission" date="2023-01" db="EMBL/GenBank/DDBJ databases">
        <title>Analysis of 21 Apiospora genomes using comparative genomics revels a genus with tremendous synthesis potential of carbohydrate active enzymes and secondary metabolites.</title>
        <authorList>
            <person name="Sorensen T."/>
        </authorList>
    </citation>
    <scope>NUCLEOTIDE SEQUENCE [LARGE SCALE GENOMIC DNA]</scope>
    <source>
        <strain evidence="2 3">CBS 135458</strain>
    </source>
</reference>
<evidence type="ECO:0000313" key="2">
    <source>
        <dbReference type="EMBL" id="KAK8042743.1"/>
    </source>
</evidence>
<name>A0ABR1T839_9PEZI</name>
<feature type="domain" description="Clr5" evidence="1">
    <location>
        <begin position="17"/>
        <end position="68"/>
    </location>
</feature>
<dbReference type="RefSeq" id="XP_066709596.1">
    <property type="nucleotide sequence ID" value="XM_066864635.1"/>
</dbReference>
<dbReference type="PANTHER" id="PTHR38788">
    <property type="entry name" value="CLR5 DOMAIN-CONTAINING PROTEIN"/>
    <property type="match status" value="1"/>
</dbReference>
<accession>A0ABR1T839</accession>
<evidence type="ECO:0000313" key="3">
    <source>
        <dbReference type="Proteomes" id="UP001480595"/>
    </source>
</evidence>
<dbReference type="Proteomes" id="UP001480595">
    <property type="component" value="Unassembled WGS sequence"/>
</dbReference>
<gene>
    <name evidence="2" type="ORF">PG994_013226</name>
</gene>
<keyword evidence="3" id="KW-1185">Reference proteome</keyword>
<protein>
    <recommendedName>
        <fullName evidence="1">Clr5 domain-containing protein</fullName>
    </recommendedName>
</protein>
<dbReference type="Pfam" id="PF14420">
    <property type="entry name" value="Clr5"/>
    <property type="match status" value="1"/>
</dbReference>
<dbReference type="InterPro" id="IPR025676">
    <property type="entry name" value="Clr5_dom"/>
</dbReference>
<sequence length="241" mass="27581">MADPALLHSTLKRPLCREDWEEQYPHIRKHWWDEDESLERVMSFMEKCHHFQATAKQYKTKLKEWNLLKNVPTNEMKAIVKIQTRRRPKDTEFLVRDRVIPQDKIDRFVKRTMGTAKPSPSALSPLSHTPFAVCYITPLPSPRREVSKSVLNSLGFMPGNSPRSEALFNEWVEMSSDSLPKAASPSPPGFFETGLPIPSRAPTLTPLKGDKLPQNGYGMLLDADGEFLGSWSQVEQTYNAW</sequence>
<comment type="caution">
    <text evidence="2">The sequence shown here is derived from an EMBL/GenBank/DDBJ whole genome shotgun (WGS) entry which is preliminary data.</text>
</comment>